<dbReference type="PANTHER" id="PTHR46910:SF37">
    <property type="entry name" value="ZN(II)2CYS6 TRANSCRIPTION FACTOR (EUROFUNG)"/>
    <property type="match status" value="1"/>
</dbReference>
<dbReference type="GO" id="GO:0003700">
    <property type="term" value="F:DNA-binding transcription factor activity"/>
    <property type="evidence" value="ECO:0007669"/>
    <property type="project" value="InterPro"/>
</dbReference>
<keyword evidence="9" id="KW-1185">Reference proteome</keyword>
<evidence type="ECO:0000256" key="6">
    <source>
        <dbReference type="SAM" id="MobiDB-lite"/>
    </source>
</evidence>
<comment type="caution">
    <text evidence="8">The sequence shown here is derived from an EMBL/GenBank/DDBJ whole genome shotgun (WGS) entry which is preliminary data.</text>
</comment>
<reference evidence="8" key="1">
    <citation type="submission" date="2023-02" db="EMBL/GenBank/DDBJ databases">
        <title>Colletotrichum kahawae CIFC_Que2 genome sequencing and assembly.</title>
        <authorList>
            <person name="Baroncelli R."/>
        </authorList>
    </citation>
    <scope>NUCLEOTIDE SEQUENCE</scope>
    <source>
        <strain evidence="8">CIFC_Que2</strain>
    </source>
</reference>
<sequence>MIGNHTFSKLCSKELHPNFPVLNLSGGPMHPIPMLDTALQCLKVFLESVNNDFQLFRNEEIETLFQNYVQGQSCPTQGAYAAISMVCACAFWTLHSAQNVNTERLVENVMRVLPGIMMEAPDTLAVGTLLLMTIYLESTSRSSAAAALLGSVTQTMLLAGYHVTSSSSGALSTDQLHKSRLLYRTYVLDQSLSLRLLKPPLLAQKLVFGLPDENPIDHHGVIKLPEGHSLNYLRQQVLLAKIQNRVYDELRSPLPSAGGSQNHLKATSKLLEELQQWADGLPASVRPPNLAEDLPIRHVTQITSLHRSYYQTIIAIHSAIFCHIPYFSNPAIRERTMKVVNECASAARSFLCLSMHTEKSHPLISDMCHDLGWSIDGLLLSIVLNRQTPSAQQDTELLKEFLLSFETNKPQYDGKVVHEGLTIIYKTALEALSYMHQNQDQPQHSSSSLPIPVPDL</sequence>
<feature type="compositionally biased region" description="Polar residues" evidence="6">
    <location>
        <begin position="436"/>
        <end position="449"/>
    </location>
</feature>
<dbReference type="GO" id="GO:0006351">
    <property type="term" value="P:DNA-templated transcription"/>
    <property type="evidence" value="ECO:0007669"/>
    <property type="project" value="InterPro"/>
</dbReference>
<evidence type="ECO:0000256" key="5">
    <source>
        <dbReference type="ARBA" id="ARBA00023242"/>
    </source>
</evidence>
<dbReference type="InterPro" id="IPR050987">
    <property type="entry name" value="AtrR-like"/>
</dbReference>
<dbReference type="CDD" id="cd12148">
    <property type="entry name" value="fungal_TF_MHR"/>
    <property type="match status" value="1"/>
</dbReference>
<dbReference type="AlphaFoldDB" id="A0AAD9YM45"/>
<proteinExistence type="predicted"/>
<evidence type="ECO:0000256" key="4">
    <source>
        <dbReference type="ARBA" id="ARBA00023163"/>
    </source>
</evidence>
<name>A0AAD9YM45_COLKA</name>
<evidence type="ECO:0000313" key="8">
    <source>
        <dbReference type="EMBL" id="KAK2772261.1"/>
    </source>
</evidence>
<dbReference type="InterPro" id="IPR007219">
    <property type="entry name" value="XnlR_reg_dom"/>
</dbReference>
<evidence type="ECO:0000313" key="9">
    <source>
        <dbReference type="Proteomes" id="UP001281614"/>
    </source>
</evidence>
<feature type="domain" description="Xylanolytic transcriptional activator regulatory" evidence="7">
    <location>
        <begin position="43"/>
        <end position="278"/>
    </location>
</feature>
<keyword evidence="3" id="KW-0238">DNA-binding</keyword>
<protein>
    <submittedName>
        <fullName evidence="8">Fungal specific transcription factor</fullName>
    </submittedName>
</protein>
<evidence type="ECO:0000259" key="7">
    <source>
        <dbReference type="Pfam" id="PF04082"/>
    </source>
</evidence>
<organism evidence="8 9">
    <name type="scientific">Colletotrichum kahawae</name>
    <name type="common">Coffee berry disease fungus</name>
    <dbReference type="NCBI Taxonomy" id="34407"/>
    <lineage>
        <taxon>Eukaryota</taxon>
        <taxon>Fungi</taxon>
        <taxon>Dikarya</taxon>
        <taxon>Ascomycota</taxon>
        <taxon>Pezizomycotina</taxon>
        <taxon>Sordariomycetes</taxon>
        <taxon>Hypocreomycetidae</taxon>
        <taxon>Glomerellales</taxon>
        <taxon>Glomerellaceae</taxon>
        <taxon>Colletotrichum</taxon>
        <taxon>Colletotrichum gloeosporioides species complex</taxon>
    </lineage>
</organism>
<keyword evidence="4" id="KW-0804">Transcription</keyword>
<keyword evidence="2" id="KW-0805">Transcription regulation</keyword>
<accession>A0AAD9YM45</accession>
<dbReference type="GO" id="GO:0008270">
    <property type="term" value="F:zinc ion binding"/>
    <property type="evidence" value="ECO:0007669"/>
    <property type="project" value="InterPro"/>
</dbReference>
<evidence type="ECO:0000256" key="3">
    <source>
        <dbReference type="ARBA" id="ARBA00023125"/>
    </source>
</evidence>
<gene>
    <name evidence="8" type="ORF">CKAH01_13964</name>
</gene>
<evidence type="ECO:0000256" key="2">
    <source>
        <dbReference type="ARBA" id="ARBA00023015"/>
    </source>
</evidence>
<keyword evidence="5" id="KW-0539">Nucleus</keyword>
<evidence type="ECO:0000256" key="1">
    <source>
        <dbReference type="ARBA" id="ARBA00004123"/>
    </source>
</evidence>
<feature type="region of interest" description="Disordered" evidence="6">
    <location>
        <begin position="436"/>
        <end position="456"/>
    </location>
</feature>
<dbReference type="Pfam" id="PF04082">
    <property type="entry name" value="Fungal_trans"/>
    <property type="match status" value="1"/>
</dbReference>
<comment type="subcellular location">
    <subcellularLocation>
        <location evidence="1">Nucleus</location>
    </subcellularLocation>
</comment>
<dbReference type="PANTHER" id="PTHR46910">
    <property type="entry name" value="TRANSCRIPTION FACTOR PDR1"/>
    <property type="match status" value="1"/>
</dbReference>
<dbReference type="EMBL" id="VYYT01000069">
    <property type="protein sequence ID" value="KAK2772261.1"/>
    <property type="molecule type" value="Genomic_DNA"/>
</dbReference>
<dbReference type="GO" id="GO:0003677">
    <property type="term" value="F:DNA binding"/>
    <property type="evidence" value="ECO:0007669"/>
    <property type="project" value="UniProtKB-KW"/>
</dbReference>
<dbReference type="GO" id="GO:0005634">
    <property type="term" value="C:nucleus"/>
    <property type="evidence" value="ECO:0007669"/>
    <property type="project" value="UniProtKB-SubCell"/>
</dbReference>
<dbReference type="Proteomes" id="UP001281614">
    <property type="component" value="Unassembled WGS sequence"/>
</dbReference>